<evidence type="ECO:0000313" key="2">
    <source>
        <dbReference type="EMBL" id="KAB2825755.1"/>
    </source>
</evidence>
<dbReference type="SUPFAM" id="SSF56925">
    <property type="entry name" value="OMPA-like"/>
    <property type="match status" value="1"/>
</dbReference>
<organism evidence="2 3">
    <name type="scientific">Aliivibrio finisterrensis</name>
    <dbReference type="NCBI Taxonomy" id="511998"/>
    <lineage>
        <taxon>Bacteria</taxon>
        <taxon>Pseudomonadati</taxon>
        <taxon>Pseudomonadota</taxon>
        <taxon>Gammaproteobacteria</taxon>
        <taxon>Vibrionales</taxon>
        <taxon>Vibrionaceae</taxon>
        <taxon>Aliivibrio</taxon>
    </lineage>
</organism>
<gene>
    <name evidence="2" type="ORF">F8B77_03415</name>
</gene>
<dbReference type="Gene3D" id="2.40.160.20">
    <property type="match status" value="1"/>
</dbReference>
<accession>A0A6N6RVK0</accession>
<dbReference type="EMBL" id="WBVP01000003">
    <property type="protein sequence ID" value="KAB2825755.1"/>
    <property type="molecule type" value="Genomic_DNA"/>
</dbReference>
<name>A0A6N6RVK0_9GAMM</name>
<protein>
    <recommendedName>
        <fullName evidence="4">Porin family protein</fullName>
    </recommendedName>
</protein>
<dbReference type="AlphaFoldDB" id="A0A6N6RVK0"/>
<evidence type="ECO:0000313" key="3">
    <source>
        <dbReference type="Proteomes" id="UP000434870"/>
    </source>
</evidence>
<reference evidence="2 3" key="1">
    <citation type="submission" date="2019-09" db="EMBL/GenBank/DDBJ databases">
        <title>Genome of Aliivibrio finisterrensis LMG 23869 (type strain).</title>
        <authorList>
            <person name="Bowman J.P."/>
        </authorList>
    </citation>
    <scope>NUCLEOTIDE SEQUENCE [LARGE SCALE GENOMIC DNA]</scope>
    <source>
        <strain evidence="2 3">LMG 23869</strain>
    </source>
</reference>
<dbReference type="RefSeq" id="WP_151653738.1">
    <property type="nucleotide sequence ID" value="NZ_WBVP01000003.1"/>
</dbReference>
<evidence type="ECO:0008006" key="4">
    <source>
        <dbReference type="Google" id="ProtNLM"/>
    </source>
</evidence>
<evidence type="ECO:0000256" key="1">
    <source>
        <dbReference type="SAM" id="SignalP"/>
    </source>
</evidence>
<comment type="caution">
    <text evidence="2">The sequence shown here is derived from an EMBL/GenBank/DDBJ whole genome shotgun (WGS) entry which is preliminary data.</text>
</comment>
<dbReference type="InterPro" id="IPR011250">
    <property type="entry name" value="OMP/PagP_B-barrel"/>
</dbReference>
<dbReference type="Proteomes" id="UP000434870">
    <property type="component" value="Unassembled WGS sequence"/>
</dbReference>
<proteinExistence type="predicted"/>
<feature type="chain" id="PRO_5026760466" description="Porin family protein" evidence="1">
    <location>
        <begin position="24"/>
        <end position="182"/>
    </location>
</feature>
<feature type="signal peptide" evidence="1">
    <location>
        <begin position="1"/>
        <end position="23"/>
    </location>
</feature>
<sequence>MNMKTTLFSLFTVGLVVAGNVNAATTSGYFMGASVGANLSGGVEGQGYTADLESTKIMGINGGLILENVHRITLAYQHQDLKFKDFDEKTGLSTVKAKYDYMFSLANNLSWTVGGQLGNEMYDEKLNQELNGMIYGAQTGLDYRLGNWSAGAEVEYVLHNAEGLGQTIANQANFMTNVAYHF</sequence>
<keyword evidence="1" id="KW-0732">Signal</keyword>